<accession>A0A7Z2RQB4</accession>
<dbReference type="EMBL" id="DACQKT010000084">
    <property type="protein sequence ID" value="HAS6680777.1"/>
    <property type="molecule type" value="Genomic_DNA"/>
</dbReference>
<proteinExistence type="predicted"/>
<evidence type="ECO:0000313" key="1">
    <source>
        <dbReference type="EMBL" id="HAS6677146.1"/>
    </source>
</evidence>
<evidence type="ECO:0000313" key="2">
    <source>
        <dbReference type="EMBL" id="HAS6680777.1"/>
    </source>
</evidence>
<gene>
    <name evidence="3" type="ORF">EHC69_17875</name>
    <name evidence="1" type="ORF">I7278_10035</name>
    <name evidence="2" type="ORF">I7278_28895</name>
</gene>
<reference evidence="2" key="3">
    <citation type="submission" date="2019-12" db="EMBL/GenBank/DDBJ databases">
        <authorList>
            <consortium name="NCBI Pathogen Detection Project"/>
        </authorList>
    </citation>
    <scope>NUCLEOTIDE SEQUENCE</scope>
    <source>
        <strain evidence="2">1930</strain>
    </source>
</reference>
<dbReference type="EMBL" id="CP034299">
    <property type="protein sequence ID" value="QHH11182.1"/>
    <property type="molecule type" value="Genomic_DNA"/>
</dbReference>
<dbReference type="Pfam" id="PF08888">
    <property type="entry name" value="HopJ"/>
    <property type="match status" value="1"/>
</dbReference>
<dbReference type="InterPro" id="IPR014984">
    <property type="entry name" value="HopJ"/>
</dbReference>
<reference evidence="2" key="1">
    <citation type="journal article" date="2018" name="Genome Biol.">
        <title>SKESA: strategic k-mer extension for scrupulous assemblies.</title>
        <authorList>
            <person name="Souvorov A."/>
            <person name="Agarwala R."/>
            <person name="Lipman D.J."/>
        </authorList>
    </citation>
    <scope>NUCLEOTIDE SEQUENCE</scope>
    <source>
        <strain evidence="2">1930</strain>
    </source>
</reference>
<dbReference type="AlphaFoldDB" id="A0A7Z2RQB4"/>
<evidence type="ECO:0000313" key="3">
    <source>
        <dbReference type="EMBL" id="QHH11182.1"/>
    </source>
</evidence>
<dbReference type="Proteomes" id="UP000856022">
    <property type="component" value="Unassembled WGS sequence"/>
</dbReference>
<dbReference type="EMBL" id="DACQKT010000003">
    <property type="protein sequence ID" value="HAS6677146.1"/>
    <property type="molecule type" value="Genomic_DNA"/>
</dbReference>
<sequence length="122" mass="13677">MALGFGRKMELQQFLDVLASSPEKIEFETTMAVIENNYDFTPAAFTNGNTQNGANENNGSCKIFAFGLLNTLDKEATLACFGRFYREDVLPHPENNDHQNIRNFMVTGWEGIQFETSALTAK</sequence>
<protein>
    <submittedName>
        <fullName evidence="2">Type III effector</fullName>
    </submittedName>
</protein>
<dbReference type="Gene3D" id="3.20.160.10">
    <property type="entry name" value="vpa0580 domain like"/>
    <property type="match status" value="1"/>
</dbReference>
<reference evidence="3 4" key="2">
    <citation type="submission" date="2018-12" db="EMBL/GenBank/DDBJ databases">
        <title>Genomic insights into the evolutionary origins and pathogenicity of five Vibrio parahaemolyticus strains isolated from the shrimp with acute hepatopancreatic necrosis disease (AHPND).</title>
        <authorList>
            <person name="Yang Q."/>
            <person name="Dong X."/>
            <person name="Xie G."/>
            <person name="Fu S."/>
            <person name="Zou P."/>
            <person name="Sun J."/>
            <person name="Wang Y."/>
            <person name="Huang J."/>
        </authorList>
    </citation>
    <scope>NUCLEOTIDE SEQUENCE [LARGE SCALE GENOMIC DNA]</scope>
    <source>
        <strain evidence="3 4">20160303005-1</strain>
    </source>
</reference>
<dbReference type="InterPro" id="IPR038604">
    <property type="entry name" value="HopJ_sf"/>
</dbReference>
<organism evidence="2">
    <name type="scientific">Vibrio parahaemolyticus</name>
    <dbReference type="NCBI Taxonomy" id="670"/>
    <lineage>
        <taxon>Bacteria</taxon>
        <taxon>Pseudomonadati</taxon>
        <taxon>Pseudomonadota</taxon>
        <taxon>Gammaproteobacteria</taxon>
        <taxon>Vibrionales</taxon>
        <taxon>Vibrionaceae</taxon>
        <taxon>Vibrio</taxon>
    </lineage>
</organism>
<dbReference type="Proteomes" id="UP000464718">
    <property type="component" value="Chromosome ii"/>
</dbReference>
<evidence type="ECO:0000313" key="4">
    <source>
        <dbReference type="Proteomes" id="UP000464718"/>
    </source>
</evidence>
<name>A0A7Z2RQB4_VIBPH</name>